<proteinExistence type="predicted"/>
<gene>
    <name evidence="1" type="ORF">ACJRO7_027346</name>
</gene>
<sequence length="89" mass="10193">MNNFPRKVEKSATDEAQAGLDISKQAQYKFISSRWLNIKDMSDQVQNIHVHSVSPAENTRWKTGQKLHRVCQQDLKSKPITGGIVDHYL</sequence>
<protein>
    <submittedName>
        <fullName evidence="1">Uncharacterized protein</fullName>
    </submittedName>
</protein>
<accession>A0ABD3JR02</accession>
<evidence type="ECO:0000313" key="2">
    <source>
        <dbReference type="Proteomes" id="UP001634007"/>
    </source>
</evidence>
<keyword evidence="2" id="KW-1185">Reference proteome</keyword>
<reference evidence="1 2" key="1">
    <citation type="submission" date="2024-11" db="EMBL/GenBank/DDBJ databases">
        <title>Chromosome-level genome assembly of Eucalyptus globulus Labill. provides insights into its genome evolution.</title>
        <authorList>
            <person name="Li X."/>
        </authorList>
    </citation>
    <scope>NUCLEOTIDE SEQUENCE [LARGE SCALE GENOMIC DNA]</scope>
    <source>
        <strain evidence="1">CL2024</strain>
        <tissue evidence="1">Fresh tender leaves</tissue>
    </source>
</reference>
<evidence type="ECO:0000313" key="1">
    <source>
        <dbReference type="EMBL" id="KAL3730324.1"/>
    </source>
</evidence>
<dbReference type="AlphaFoldDB" id="A0ABD3JR02"/>
<organism evidence="1 2">
    <name type="scientific">Eucalyptus globulus</name>
    <name type="common">Tasmanian blue gum</name>
    <dbReference type="NCBI Taxonomy" id="34317"/>
    <lineage>
        <taxon>Eukaryota</taxon>
        <taxon>Viridiplantae</taxon>
        <taxon>Streptophyta</taxon>
        <taxon>Embryophyta</taxon>
        <taxon>Tracheophyta</taxon>
        <taxon>Spermatophyta</taxon>
        <taxon>Magnoliopsida</taxon>
        <taxon>eudicotyledons</taxon>
        <taxon>Gunneridae</taxon>
        <taxon>Pentapetalae</taxon>
        <taxon>rosids</taxon>
        <taxon>malvids</taxon>
        <taxon>Myrtales</taxon>
        <taxon>Myrtaceae</taxon>
        <taxon>Myrtoideae</taxon>
        <taxon>Eucalypteae</taxon>
        <taxon>Eucalyptus</taxon>
    </lineage>
</organism>
<name>A0ABD3JR02_EUCGL</name>
<dbReference type="EMBL" id="JBJKBG010000007">
    <property type="protein sequence ID" value="KAL3730324.1"/>
    <property type="molecule type" value="Genomic_DNA"/>
</dbReference>
<dbReference type="Proteomes" id="UP001634007">
    <property type="component" value="Unassembled WGS sequence"/>
</dbReference>
<comment type="caution">
    <text evidence="1">The sequence shown here is derived from an EMBL/GenBank/DDBJ whole genome shotgun (WGS) entry which is preliminary data.</text>
</comment>